<dbReference type="EMBL" id="JAUKTR010000001">
    <property type="protein sequence ID" value="MDO1557834.1"/>
    <property type="molecule type" value="Genomic_DNA"/>
</dbReference>
<name>A0ABT8SGZ0_9CAUL</name>
<reference evidence="1" key="1">
    <citation type="submission" date="2023-07" db="EMBL/GenBank/DDBJ databases">
        <title>Brevundimonas soil sp. nov., isolated from the soil of chemical plant.</title>
        <authorList>
            <person name="Wu N."/>
        </authorList>
    </citation>
    <scope>NUCLEOTIDE SEQUENCE</scope>
    <source>
        <strain evidence="1">XZ-24</strain>
    </source>
</reference>
<dbReference type="Gene3D" id="3.40.630.40">
    <property type="entry name" value="Zn-dependent exopeptidases"/>
    <property type="match status" value="1"/>
</dbReference>
<keyword evidence="2" id="KW-1185">Reference proteome</keyword>
<accession>A0ABT8SGZ0</accession>
<gene>
    <name evidence="1" type="ORF">Q0812_00140</name>
</gene>
<dbReference type="RefSeq" id="WP_302108270.1">
    <property type="nucleotide sequence ID" value="NZ_JAUKTR010000001.1"/>
</dbReference>
<organism evidence="1 2">
    <name type="scientific">Peiella sedimenti</name>
    <dbReference type="NCBI Taxonomy" id="3061083"/>
    <lineage>
        <taxon>Bacteria</taxon>
        <taxon>Pseudomonadati</taxon>
        <taxon>Pseudomonadota</taxon>
        <taxon>Alphaproteobacteria</taxon>
        <taxon>Caulobacterales</taxon>
        <taxon>Caulobacteraceae</taxon>
        <taxon>Peiella</taxon>
    </lineage>
</organism>
<sequence length="275" mass="29345">MIADLPPPVEVRRPAGRAGPFIFASPHAGTIYPEALRAVSMLDARALRGSEDALVDRLIAGMEGLGATLILNRIARAYVDVNRGPSDLDPALVGLPGAGSPRAEAGFGVVPRRVGEGQDIYAEPLKPAEVEARIAAVHRPYHDALTALVREAQAEHGWAAVIDWHSMPSPGGQRAQRLIVLGDRHGASCASALTGSAKRLFQARGYQVGLNAPYAGGWTTQAWGRPGEGVHALQIEIDRSLYLDPDTLEPNAGFERLRSDLHQVARGLLMLDLST</sequence>
<dbReference type="InterPro" id="IPR007709">
    <property type="entry name" value="N-FG_amidohydro"/>
</dbReference>
<proteinExistence type="predicted"/>
<protein>
    <submittedName>
        <fullName evidence="1">N-formylglutamate amidohydrolase</fullName>
    </submittedName>
</protein>
<comment type="caution">
    <text evidence="1">The sequence shown here is derived from an EMBL/GenBank/DDBJ whole genome shotgun (WGS) entry which is preliminary data.</text>
</comment>
<evidence type="ECO:0000313" key="1">
    <source>
        <dbReference type="EMBL" id="MDO1557834.1"/>
    </source>
</evidence>
<dbReference type="SUPFAM" id="SSF53187">
    <property type="entry name" value="Zn-dependent exopeptidases"/>
    <property type="match status" value="1"/>
</dbReference>
<dbReference type="Pfam" id="PF05013">
    <property type="entry name" value="FGase"/>
    <property type="match status" value="1"/>
</dbReference>
<dbReference type="Proteomes" id="UP001169063">
    <property type="component" value="Unassembled WGS sequence"/>
</dbReference>
<evidence type="ECO:0000313" key="2">
    <source>
        <dbReference type="Proteomes" id="UP001169063"/>
    </source>
</evidence>